<dbReference type="SUPFAM" id="SSF53335">
    <property type="entry name" value="S-adenosyl-L-methionine-dependent methyltransferases"/>
    <property type="match status" value="1"/>
</dbReference>
<name>A0AAE3GR47_9CYAN</name>
<protein>
    <recommendedName>
        <fullName evidence="6">Ribosomal RNA small subunit methyltransferase G</fullName>
        <ecNumber evidence="6">2.1.1.-</ecNumber>
    </recommendedName>
    <alternativeName>
        <fullName evidence="6">16S rRNA 7-methylguanosine methyltransferase</fullName>
        <shortName evidence="6">16S rRNA m7G methyltransferase</shortName>
    </alternativeName>
</protein>
<evidence type="ECO:0000256" key="2">
    <source>
        <dbReference type="ARBA" id="ARBA00022552"/>
    </source>
</evidence>
<keyword evidence="5 6" id="KW-0949">S-adenosyl-L-methionine</keyword>
<comment type="subcellular location">
    <subcellularLocation>
        <location evidence="6">Cytoplasm</location>
    </subcellularLocation>
</comment>
<dbReference type="NCBIfam" id="TIGR00138">
    <property type="entry name" value="rsmG_gidB"/>
    <property type="match status" value="1"/>
</dbReference>
<dbReference type="FunFam" id="3.40.50.150:FF:000041">
    <property type="entry name" value="Ribosomal RNA small subunit methyltransferase G"/>
    <property type="match status" value="1"/>
</dbReference>
<keyword evidence="4 6" id="KW-0808">Transferase</keyword>
<dbReference type="RefSeq" id="WP_254009798.1">
    <property type="nucleotide sequence ID" value="NZ_JAMZMM010000003.1"/>
</dbReference>
<evidence type="ECO:0000256" key="3">
    <source>
        <dbReference type="ARBA" id="ARBA00022603"/>
    </source>
</evidence>
<evidence type="ECO:0000256" key="5">
    <source>
        <dbReference type="ARBA" id="ARBA00022691"/>
    </source>
</evidence>
<dbReference type="InterPro" id="IPR029063">
    <property type="entry name" value="SAM-dependent_MTases_sf"/>
</dbReference>
<dbReference type="PIRSF" id="PIRSF003078">
    <property type="entry name" value="GidB"/>
    <property type="match status" value="1"/>
</dbReference>
<feature type="binding site" evidence="6">
    <location>
        <position position="87"/>
    </location>
    <ligand>
        <name>S-adenosyl-L-methionine</name>
        <dbReference type="ChEBI" id="CHEBI:59789"/>
    </ligand>
</feature>
<evidence type="ECO:0000313" key="8">
    <source>
        <dbReference type="Proteomes" id="UP001204953"/>
    </source>
</evidence>
<feature type="binding site" evidence="6">
    <location>
        <begin position="110"/>
        <end position="112"/>
    </location>
    <ligand>
        <name>S-adenosyl-L-methionine</name>
        <dbReference type="ChEBI" id="CHEBI:59789"/>
    </ligand>
</feature>
<comment type="function">
    <text evidence="6">Specifically methylates the N7 position of a guanine in 16S rRNA.</text>
</comment>
<keyword evidence="2 6" id="KW-0698">rRNA processing</keyword>
<dbReference type="PANTHER" id="PTHR31760:SF0">
    <property type="entry name" value="S-ADENOSYL-L-METHIONINE-DEPENDENT METHYLTRANSFERASES SUPERFAMILY PROTEIN"/>
    <property type="match status" value="1"/>
</dbReference>
<dbReference type="GO" id="GO:0070043">
    <property type="term" value="F:rRNA (guanine-N7-)-methyltransferase activity"/>
    <property type="evidence" value="ECO:0007669"/>
    <property type="project" value="UniProtKB-UniRule"/>
</dbReference>
<comment type="caution">
    <text evidence="7">The sequence shown here is derived from an EMBL/GenBank/DDBJ whole genome shotgun (WGS) entry which is preliminary data.</text>
</comment>
<proteinExistence type="inferred from homology"/>
<dbReference type="Pfam" id="PF02527">
    <property type="entry name" value="GidB"/>
    <property type="match status" value="1"/>
</dbReference>
<dbReference type="GO" id="GO:0005829">
    <property type="term" value="C:cytosol"/>
    <property type="evidence" value="ECO:0007669"/>
    <property type="project" value="TreeGrafter"/>
</dbReference>
<keyword evidence="3 6" id="KW-0489">Methyltransferase</keyword>
<keyword evidence="1 6" id="KW-0963">Cytoplasm</keyword>
<dbReference type="Gene3D" id="3.40.50.150">
    <property type="entry name" value="Vaccinia Virus protein VP39"/>
    <property type="match status" value="1"/>
</dbReference>
<feature type="binding site" evidence="6">
    <location>
        <position position="92"/>
    </location>
    <ligand>
        <name>S-adenosyl-L-methionine</name>
        <dbReference type="ChEBI" id="CHEBI:59789"/>
    </ligand>
</feature>
<comment type="similarity">
    <text evidence="6">Belongs to the methyltransferase superfamily. RNA methyltransferase RsmG family.</text>
</comment>
<evidence type="ECO:0000313" key="7">
    <source>
        <dbReference type="EMBL" id="MCP2726982.1"/>
    </source>
</evidence>
<dbReference type="EMBL" id="JAMZMM010000003">
    <property type="protein sequence ID" value="MCP2726982.1"/>
    <property type="molecule type" value="Genomic_DNA"/>
</dbReference>
<dbReference type="Proteomes" id="UP001204953">
    <property type="component" value="Unassembled WGS sequence"/>
</dbReference>
<dbReference type="InterPro" id="IPR003682">
    <property type="entry name" value="rRNA_ssu_MeTfrase_G"/>
</dbReference>
<evidence type="ECO:0000256" key="1">
    <source>
        <dbReference type="ARBA" id="ARBA00022490"/>
    </source>
</evidence>
<organism evidence="7 8">
    <name type="scientific">Limnofasciculus baicalensis BBK-W-15</name>
    <dbReference type="NCBI Taxonomy" id="2699891"/>
    <lineage>
        <taxon>Bacteria</taxon>
        <taxon>Bacillati</taxon>
        <taxon>Cyanobacteriota</taxon>
        <taxon>Cyanophyceae</taxon>
        <taxon>Coleofasciculales</taxon>
        <taxon>Coleofasciculaceae</taxon>
        <taxon>Limnofasciculus</taxon>
        <taxon>Limnofasciculus baicalensis</taxon>
    </lineage>
</organism>
<keyword evidence="8" id="KW-1185">Reference proteome</keyword>
<reference evidence="7" key="1">
    <citation type="submission" date="2022-06" db="EMBL/GenBank/DDBJ databases">
        <title>New cyanobacteria of genus Symplocastrum in benthos of Lake Baikal.</title>
        <authorList>
            <person name="Sorokovikova E."/>
            <person name="Tikhonova I."/>
            <person name="Krasnopeev A."/>
            <person name="Evseev P."/>
            <person name="Gladkikh A."/>
            <person name="Belykh O."/>
        </authorList>
    </citation>
    <scope>NUCLEOTIDE SEQUENCE</scope>
    <source>
        <strain evidence="7">BBK-W-15</strain>
    </source>
</reference>
<gene>
    <name evidence="6 7" type="primary">rsmG</name>
    <name evidence="7" type="ORF">NJ959_00630</name>
</gene>
<accession>A0AAE3GR47</accession>
<dbReference type="AlphaFoldDB" id="A0AAE3GR47"/>
<sequence length="247" mass="27691">MTSNLNTILLPEKQEIWQETLNWQPDETQQQMFQSIYDEILAVNRHLNLTRITEPDEFWEKHIWDSLRGVRSLLTSVNSPLRIIDIGTGGGFPGLPIAITFPQSSVTLLDSTCKKITFLDQLIAKLGINNVESIMGRSEDIGRQKKYRQTYDIALIRAVGSASVCAEYALPFLKVGGLAILYRGNWTDEEMEGLKPAVEQLGGAIESIEQFTTPLSNSIRHCLYLRLISPTPVKFPRGVGVPAQHPL</sequence>
<evidence type="ECO:0000256" key="4">
    <source>
        <dbReference type="ARBA" id="ARBA00022679"/>
    </source>
</evidence>
<feature type="binding site" evidence="6">
    <location>
        <position position="157"/>
    </location>
    <ligand>
        <name>S-adenosyl-L-methionine</name>
        <dbReference type="ChEBI" id="CHEBI:59789"/>
    </ligand>
</feature>
<dbReference type="HAMAP" id="MF_00074">
    <property type="entry name" value="16SrRNA_methyltr_G"/>
    <property type="match status" value="1"/>
</dbReference>
<dbReference type="EC" id="2.1.1.-" evidence="6"/>
<feature type="binding site" evidence="6">
    <location>
        <begin position="138"/>
        <end position="139"/>
    </location>
    <ligand>
        <name>S-adenosyl-L-methionine</name>
        <dbReference type="ChEBI" id="CHEBI:59789"/>
    </ligand>
</feature>
<dbReference type="PANTHER" id="PTHR31760">
    <property type="entry name" value="S-ADENOSYL-L-METHIONINE-DEPENDENT METHYLTRANSFERASES SUPERFAMILY PROTEIN"/>
    <property type="match status" value="1"/>
</dbReference>
<evidence type="ECO:0000256" key="6">
    <source>
        <dbReference type="HAMAP-Rule" id="MF_00074"/>
    </source>
</evidence>